<feature type="domain" description="Carbohydrate kinase FGGY C-terminal" evidence="5">
    <location>
        <begin position="256"/>
        <end position="445"/>
    </location>
</feature>
<dbReference type="Pfam" id="PF00370">
    <property type="entry name" value="FGGY_N"/>
    <property type="match status" value="1"/>
</dbReference>
<evidence type="ECO:0000313" key="7">
    <source>
        <dbReference type="Proteomes" id="UP001165367"/>
    </source>
</evidence>
<comment type="caution">
    <text evidence="6">The sequence shown here is derived from an EMBL/GenBank/DDBJ whole genome shotgun (WGS) entry which is preliminary data.</text>
</comment>
<dbReference type="Proteomes" id="UP001165367">
    <property type="component" value="Unassembled WGS sequence"/>
</dbReference>
<dbReference type="SUPFAM" id="SSF53067">
    <property type="entry name" value="Actin-like ATPase domain"/>
    <property type="match status" value="2"/>
</dbReference>
<dbReference type="InterPro" id="IPR043129">
    <property type="entry name" value="ATPase_NBD"/>
</dbReference>
<protein>
    <submittedName>
        <fullName evidence="6">Gluconokinase</fullName>
    </submittedName>
</protein>
<dbReference type="InterPro" id="IPR050406">
    <property type="entry name" value="FGGY_Carb_Kinase"/>
</dbReference>
<dbReference type="PROSITE" id="PS00933">
    <property type="entry name" value="FGGY_KINASES_1"/>
    <property type="match status" value="1"/>
</dbReference>
<evidence type="ECO:0000259" key="4">
    <source>
        <dbReference type="Pfam" id="PF00370"/>
    </source>
</evidence>
<name>A0ABS9KZ25_9BACT</name>
<evidence type="ECO:0000256" key="3">
    <source>
        <dbReference type="ARBA" id="ARBA00022777"/>
    </source>
</evidence>
<gene>
    <name evidence="6" type="ORF">LZZ85_24915</name>
</gene>
<dbReference type="Gene3D" id="3.30.420.40">
    <property type="match status" value="2"/>
</dbReference>
<dbReference type="RefSeq" id="WP_237876346.1">
    <property type="nucleotide sequence ID" value="NZ_JAKLTR010000022.1"/>
</dbReference>
<dbReference type="PANTHER" id="PTHR43095">
    <property type="entry name" value="SUGAR KINASE"/>
    <property type="match status" value="1"/>
</dbReference>
<comment type="similarity">
    <text evidence="1">Belongs to the FGGY kinase family.</text>
</comment>
<keyword evidence="7" id="KW-1185">Reference proteome</keyword>
<dbReference type="PANTHER" id="PTHR43095:SF2">
    <property type="entry name" value="GLUCONOKINASE"/>
    <property type="match status" value="1"/>
</dbReference>
<dbReference type="InterPro" id="IPR018483">
    <property type="entry name" value="Carb_kinase_FGGY_CS"/>
</dbReference>
<evidence type="ECO:0000256" key="2">
    <source>
        <dbReference type="ARBA" id="ARBA00022679"/>
    </source>
</evidence>
<evidence type="ECO:0000259" key="5">
    <source>
        <dbReference type="Pfam" id="PF02782"/>
    </source>
</evidence>
<keyword evidence="2" id="KW-0808">Transferase</keyword>
<dbReference type="CDD" id="cd07770">
    <property type="entry name" value="ASKHA_NBD_FGGY_GntK"/>
    <property type="match status" value="1"/>
</dbReference>
<feature type="domain" description="Carbohydrate kinase FGGY N-terminal" evidence="4">
    <location>
        <begin position="3"/>
        <end position="246"/>
    </location>
</feature>
<keyword evidence="3" id="KW-0418">Kinase</keyword>
<proteinExistence type="inferred from homology"/>
<dbReference type="PIRSF" id="PIRSF000538">
    <property type="entry name" value="GlpK"/>
    <property type="match status" value="1"/>
</dbReference>
<organism evidence="6 7">
    <name type="scientific">Terrimonas ginsenosidimutans</name>
    <dbReference type="NCBI Taxonomy" id="2908004"/>
    <lineage>
        <taxon>Bacteria</taxon>
        <taxon>Pseudomonadati</taxon>
        <taxon>Bacteroidota</taxon>
        <taxon>Chitinophagia</taxon>
        <taxon>Chitinophagales</taxon>
        <taxon>Chitinophagaceae</taxon>
        <taxon>Terrimonas</taxon>
    </lineage>
</organism>
<sequence length="492" mass="53538">MPYFIAIDIGTTHCKAIVTTDAAEVLFETKAGYPSFQPQSGYHEQDPEQIFAAVMKVLRDAVDTVADKENILAVSFSAAMHSLIAVDKEGKPLTSLWTWADTRSISVAAELKDTPEGRRIHQQTGTPVHPMSPLCKIAWMKQEMPETFAATHKFISGKEYIVHQLTGVYEVDIAMASATGLLDVQTLQWSTEALAFAGITAAHLSSLVQPTDRLPALLPSLAEKLTLPLSVPFLHGGSDGSLANTGAGAVLPGEAALTIGTSGAIRILQDHSIADAKSRLFNYRLDKDVYLPGGAINNGGILLEWFIKTFTDNNKTFDQYLSELMPQADTIPAGAEGLIFLPYVYGERAPVWDAGASGMFAGIKAIHTRAHYFRAVLEGVGFGMKQVLEALEENGVVIHTLFAGGGFVESPEWLQIVTDILQKPVRVSLTADASSMGAVFMAMKAQGIINDWAEVKRFMREEELYQPGPFLPYQSNFAIFSSLYKPSMPKDH</sequence>
<evidence type="ECO:0000256" key="1">
    <source>
        <dbReference type="ARBA" id="ARBA00009156"/>
    </source>
</evidence>
<accession>A0ABS9KZ25</accession>
<dbReference type="InterPro" id="IPR018484">
    <property type="entry name" value="FGGY_N"/>
</dbReference>
<dbReference type="Pfam" id="PF02782">
    <property type="entry name" value="FGGY_C"/>
    <property type="match status" value="1"/>
</dbReference>
<evidence type="ECO:0000313" key="6">
    <source>
        <dbReference type="EMBL" id="MCG2617565.1"/>
    </source>
</evidence>
<dbReference type="EMBL" id="JAKLTR010000022">
    <property type="protein sequence ID" value="MCG2617565.1"/>
    <property type="molecule type" value="Genomic_DNA"/>
</dbReference>
<reference evidence="6" key="1">
    <citation type="submission" date="2022-01" db="EMBL/GenBank/DDBJ databases">
        <authorList>
            <person name="Jo J.-H."/>
            <person name="Im W.-T."/>
        </authorList>
    </citation>
    <scope>NUCLEOTIDE SEQUENCE</scope>
    <source>
        <strain evidence="6">NA20</strain>
    </source>
</reference>
<dbReference type="InterPro" id="IPR000577">
    <property type="entry name" value="Carb_kinase_FGGY"/>
</dbReference>
<dbReference type="InterPro" id="IPR018485">
    <property type="entry name" value="FGGY_C"/>
</dbReference>